<feature type="compositionally biased region" description="Acidic residues" evidence="50">
    <location>
        <begin position="1975"/>
        <end position="1986"/>
    </location>
</feature>
<dbReference type="FunFam" id="2.60.120.650:FF:000005">
    <property type="entry name" value="lysine-specific demethylase 2A isoform X1"/>
    <property type="match status" value="1"/>
</dbReference>
<dbReference type="GO" id="GO:0006886">
    <property type="term" value="P:intracellular protein transport"/>
    <property type="evidence" value="ECO:0007669"/>
    <property type="project" value="InterPro"/>
</dbReference>
<feature type="region of interest" description="Disordered" evidence="50">
    <location>
        <begin position="1737"/>
        <end position="1785"/>
    </location>
</feature>
<evidence type="ECO:0000256" key="5">
    <source>
        <dbReference type="ARBA" id="ARBA00004211"/>
    </source>
</evidence>
<dbReference type="Gene3D" id="3.30.40.10">
    <property type="entry name" value="Zinc/RING finger domain, C3HC4 (zinc finger)"/>
    <property type="match status" value="2"/>
</dbReference>
<keyword evidence="13" id="KW-0678">Repressor</keyword>
<evidence type="ECO:0000256" key="24">
    <source>
        <dbReference type="ARBA" id="ARBA00022771"/>
    </source>
</evidence>
<evidence type="ECO:0000256" key="39">
    <source>
        <dbReference type="ARBA" id="ARBA00023163"/>
    </source>
</evidence>
<dbReference type="EMBL" id="JAATIS010003638">
    <property type="protein sequence ID" value="KAG2464557.1"/>
    <property type="molecule type" value="Genomic_DNA"/>
</dbReference>
<evidence type="ECO:0000256" key="4">
    <source>
        <dbReference type="ARBA" id="ARBA00004184"/>
    </source>
</evidence>
<dbReference type="CDD" id="cd00877">
    <property type="entry name" value="Ran"/>
    <property type="match status" value="1"/>
</dbReference>
<feature type="domain" description="T-SNARE coiled-coil homology" evidence="51">
    <location>
        <begin position="894"/>
        <end position="956"/>
    </location>
</feature>
<comment type="function">
    <text evidence="49">Ubiquitin-protein ligase which is mainly involved pre-mRNA splicing and DNA repair. Required for pre-mRNA splicing as component of the spliceosome.</text>
</comment>
<keyword evidence="25 49" id="KW-0833">Ubl conjugation pathway</keyword>
<evidence type="ECO:0000256" key="26">
    <source>
        <dbReference type="ARBA" id="ARBA00022801"/>
    </source>
</evidence>
<evidence type="ECO:0000256" key="36">
    <source>
        <dbReference type="ARBA" id="ARBA00023125"/>
    </source>
</evidence>
<keyword evidence="18" id="KW-0812">Transmembrane</keyword>
<keyword evidence="12" id="KW-0813">Transport</keyword>
<dbReference type="GO" id="GO:0061630">
    <property type="term" value="F:ubiquitin protein ligase activity"/>
    <property type="evidence" value="ECO:0007669"/>
    <property type="project" value="UniProtKB-UniRule"/>
</dbReference>
<evidence type="ECO:0000256" key="18">
    <source>
        <dbReference type="ARBA" id="ARBA00022692"/>
    </source>
</evidence>
<dbReference type="GO" id="GO:0016192">
    <property type="term" value="P:vesicle-mediated transport"/>
    <property type="evidence" value="ECO:0007669"/>
    <property type="project" value="InterPro"/>
</dbReference>
<evidence type="ECO:0000256" key="27">
    <source>
        <dbReference type="ARBA" id="ARBA00022833"/>
    </source>
</evidence>
<dbReference type="Gene3D" id="1.20.5.110">
    <property type="match status" value="1"/>
</dbReference>
<proteinExistence type="inferred from homology"/>
<comment type="similarity">
    <text evidence="11 48">Belongs to the syntaxin family.</text>
</comment>
<feature type="domain" description="T-SNARE coiled-coil homology" evidence="51">
    <location>
        <begin position="965"/>
        <end position="993"/>
    </location>
</feature>
<keyword evidence="36" id="KW-0238">DNA-binding</keyword>
<dbReference type="InterPro" id="IPR001680">
    <property type="entry name" value="WD40_rpt"/>
</dbReference>
<dbReference type="InterPro" id="IPR055340">
    <property type="entry name" value="RING-Ubox_PRP19"/>
</dbReference>
<reference evidence="55 56" key="1">
    <citation type="journal article" date="2021" name="Cell">
        <title>Tracing the genetic footprints of vertebrate landing in non-teleost ray-finned fishes.</title>
        <authorList>
            <person name="Bi X."/>
            <person name="Wang K."/>
            <person name="Yang L."/>
            <person name="Pan H."/>
            <person name="Jiang H."/>
            <person name="Wei Q."/>
            <person name="Fang M."/>
            <person name="Yu H."/>
            <person name="Zhu C."/>
            <person name="Cai Y."/>
            <person name="He Y."/>
            <person name="Gan X."/>
            <person name="Zeng H."/>
            <person name="Yu D."/>
            <person name="Zhu Y."/>
            <person name="Jiang H."/>
            <person name="Qiu Q."/>
            <person name="Yang H."/>
            <person name="Zhang Y.E."/>
            <person name="Wang W."/>
            <person name="Zhu M."/>
            <person name="He S."/>
            <person name="Zhang G."/>
        </authorList>
    </citation>
    <scope>NUCLEOTIDE SEQUENCE [LARGE SCALE GENOMIC DNA]</scope>
    <source>
        <strain evidence="55">Bchr_013</strain>
    </source>
</reference>
<feature type="compositionally biased region" description="Low complexity" evidence="50">
    <location>
        <begin position="1742"/>
        <end position="1755"/>
    </location>
</feature>
<keyword evidence="31" id="KW-1133">Transmembrane helix</keyword>
<evidence type="ECO:0000256" key="14">
    <source>
        <dbReference type="ARBA" id="ARBA00022574"/>
    </source>
</evidence>
<dbReference type="FunFam" id="3.80.10.10:FF:000011">
    <property type="entry name" value="Lysine-specific demethylase 2B isoform X1"/>
    <property type="match status" value="1"/>
</dbReference>
<evidence type="ECO:0000256" key="46">
    <source>
        <dbReference type="PROSITE-ProRule" id="PRU00221"/>
    </source>
</evidence>
<dbReference type="PROSITE" id="PS51419">
    <property type="entry name" value="RAB"/>
    <property type="match status" value="2"/>
</dbReference>
<keyword evidence="22" id="KW-0547">Nucleotide-binding</keyword>
<evidence type="ECO:0000256" key="16">
    <source>
        <dbReference type="ARBA" id="ARBA00022664"/>
    </source>
</evidence>
<name>A0A8X7XAG3_POLSE</name>
<evidence type="ECO:0000256" key="9">
    <source>
        <dbReference type="ARBA" id="ARBA00008028"/>
    </source>
</evidence>
<dbReference type="Pfam" id="PF00071">
    <property type="entry name" value="Ras"/>
    <property type="match status" value="2"/>
</dbReference>
<keyword evidence="42 49" id="KW-0539">Nucleus</keyword>
<dbReference type="InterPro" id="IPR027417">
    <property type="entry name" value="P-loop_NTPase"/>
</dbReference>
<dbReference type="PROSITE" id="PS51421">
    <property type="entry name" value="RAS"/>
    <property type="match status" value="1"/>
</dbReference>
<dbReference type="InterPro" id="IPR041070">
    <property type="entry name" value="JHD"/>
</dbReference>
<dbReference type="InterPro" id="IPR032675">
    <property type="entry name" value="LRR_dom_sf"/>
</dbReference>
<accession>A0A8X7XAG3</accession>
<keyword evidence="27" id="KW-0862">Zinc</keyword>
<evidence type="ECO:0000256" key="11">
    <source>
        <dbReference type="ARBA" id="ARBA00009063"/>
    </source>
</evidence>
<dbReference type="NCBIfam" id="TIGR00231">
    <property type="entry name" value="small_GTP"/>
    <property type="match status" value="2"/>
</dbReference>
<evidence type="ECO:0000256" key="45">
    <source>
        <dbReference type="ARBA" id="ARBA00056773"/>
    </source>
</evidence>
<evidence type="ECO:0000256" key="37">
    <source>
        <dbReference type="ARBA" id="ARBA00023134"/>
    </source>
</evidence>
<keyword evidence="14 46" id="KW-0853">WD repeat</keyword>
<dbReference type="SUPFAM" id="SSF52540">
    <property type="entry name" value="P-loop containing nucleoside triphosphate hydrolases"/>
    <property type="match status" value="2"/>
</dbReference>
<dbReference type="GO" id="GO:0005635">
    <property type="term" value="C:nuclear envelope"/>
    <property type="evidence" value="ECO:0007669"/>
    <property type="project" value="UniProtKB-SubCell"/>
</dbReference>
<comment type="similarity">
    <text evidence="9">Belongs to the small GTPase superfamily. Ran family.</text>
</comment>
<dbReference type="GO" id="GO:0071006">
    <property type="term" value="C:U2-type catalytic step 1 spliceosome"/>
    <property type="evidence" value="ECO:0007669"/>
    <property type="project" value="TreeGrafter"/>
</dbReference>
<dbReference type="InterPro" id="IPR019775">
    <property type="entry name" value="WD40_repeat_CS"/>
</dbReference>
<evidence type="ECO:0000256" key="49">
    <source>
        <dbReference type="RuleBase" id="RU367101"/>
    </source>
</evidence>
<dbReference type="FunFam" id="3.30.40.10:FF:000027">
    <property type="entry name" value="Pre-mRNA-processing factor 19, putative"/>
    <property type="match status" value="1"/>
</dbReference>
<evidence type="ECO:0000256" key="33">
    <source>
        <dbReference type="ARBA" id="ARBA00023004"/>
    </source>
</evidence>
<organism evidence="55 56">
    <name type="scientific">Polypterus senegalus</name>
    <name type="common">Senegal bichir</name>
    <dbReference type="NCBI Taxonomy" id="55291"/>
    <lineage>
        <taxon>Eukaryota</taxon>
        <taxon>Metazoa</taxon>
        <taxon>Chordata</taxon>
        <taxon>Craniata</taxon>
        <taxon>Vertebrata</taxon>
        <taxon>Euteleostomi</taxon>
        <taxon>Actinopterygii</taxon>
        <taxon>Polypteriformes</taxon>
        <taxon>Polypteridae</taxon>
        <taxon>Polypterus</taxon>
    </lineage>
</organism>
<dbReference type="PROSITE" id="PS50294">
    <property type="entry name" value="WD_REPEATS_REGION"/>
    <property type="match status" value="2"/>
</dbReference>
<dbReference type="PROSITE" id="PS51184">
    <property type="entry name" value="JMJC"/>
    <property type="match status" value="1"/>
</dbReference>
<dbReference type="SMART" id="SM00173">
    <property type="entry name" value="RAS"/>
    <property type="match status" value="1"/>
</dbReference>
<keyword evidence="41 49" id="KW-0234">DNA repair</keyword>
<evidence type="ECO:0000256" key="48">
    <source>
        <dbReference type="RuleBase" id="RU003858"/>
    </source>
</evidence>
<evidence type="ECO:0000256" key="50">
    <source>
        <dbReference type="SAM" id="MobiDB-lite"/>
    </source>
</evidence>
<dbReference type="PROSITE" id="PS51058">
    <property type="entry name" value="ZF_CXXC"/>
    <property type="match status" value="1"/>
</dbReference>
<feature type="domain" description="JmjC" evidence="53">
    <location>
        <begin position="1275"/>
        <end position="1443"/>
    </location>
</feature>
<feature type="repeat" description="WD" evidence="46">
    <location>
        <begin position="373"/>
        <end position="407"/>
    </location>
</feature>
<dbReference type="GO" id="GO:0016020">
    <property type="term" value="C:membrane"/>
    <property type="evidence" value="ECO:0007669"/>
    <property type="project" value="UniProtKB-SubCell"/>
</dbReference>
<dbReference type="CDD" id="cd00200">
    <property type="entry name" value="WD40"/>
    <property type="match status" value="1"/>
</dbReference>
<keyword evidence="40 49" id="KW-0508">mRNA splicing</keyword>
<evidence type="ECO:0000256" key="10">
    <source>
        <dbReference type="ARBA" id="ARBA00008037"/>
    </source>
</evidence>
<feature type="non-terminal residue" evidence="55">
    <location>
        <position position="2376"/>
    </location>
</feature>
<dbReference type="InterPro" id="IPR006012">
    <property type="entry name" value="Syntaxin/epimorphin_CS"/>
</dbReference>
<evidence type="ECO:0000256" key="43">
    <source>
        <dbReference type="ARBA" id="ARBA00047915"/>
    </source>
</evidence>
<feature type="compositionally biased region" description="Polar residues" evidence="50">
    <location>
        <begin position="1939"/>
        <end position="1953"/>
    </location>
</feature>
<feature type="region of interest" description="Disordered" evidence="50">
    <location>
        <begin position="1934"/>
        <end position="1953"/>
    </location>
</feature>
<dbReference type="CDD" id="cd00179">
    <property type="entry name" value="SynN"/>
    <property type="match status" value="1"/>
</dbReference>
<dbReference type="PROSITE" id="PS00914">
    <property type="entry name" value="SYNTAXIN"/>
    <property type="match status" value="1"/>
</dbReference>
<keyword evidence="34" id="KW-0805">Transcription regulation</keyword>
<evidence type="ECO:0000313" key="55">
    <source>
        <dbReference type="EMBL" id="KAG2464557.1"/>
    </source>
</evidence>
<feature type="domain" description="U-box" evidence="54">
    <location>
        <begin position="39"/>
        <end position="114"/>
    </location>
</feature>
<evidence type="ECO:0000259" key="51">
    <source>
        <dbReference type="PROSITE" id="PS50192"/>
    </source>
</evidence>
<dbReference type="EC" id="2.3.2.27" evidence="49"/>
<dbReference type="Gene3D" id="1.20.58.1360">
    <property type="match status" value="1"/>
</dbReference>
<dbReference type="Pfam" id="PF05739">
    <property type="entry name" value="SNARE"/>
    <property type="match status" value="1"/>
</dbReference>
<evidence type="ECO:0000256" key="23">
    <source>
        <dbReference type="ARBA" id="ARBA00022763"/>
    </source>
</evidence>
<evidence type="ECO:0000256" key="28">
    <source>
        <dbReference type="ARBA" id="ARBA00022853"/>
    </source>
</evidence>
<dbReference type="PRINTS" id="PR00627">
    <property type="entry name" value="GTPRANTC4"/>
</dbReference>
<keyword evidence="19" id="KW-0479">Metal-binding</keyword>
<dbReference type="SMART" id="SM00558">
    <property type="entry name" value="JmjC"/>
    <property type="match status" value="1"/>
</dbReference>
<evidence type="ECO:0000256" key="47">
    <source>
        <dbReference type="PROSITE-ProRule" id="PRU00509"/>
    </source>
</evidence>
<comment type="similarity">
    <text evidence="10">Belongs to the JHDM1 histone demethylase family.</text>
</comment>
<dbReference type="InterPro" id="IPR038959">
    <property type="entry name" value="Prp19"/>
</dbReference>
<dbReference type="FunFam" id="1.20.58.70:FF:000001">
    <property type="entry name" value="Syntaxin 3"/>
    <property type="match status" value="1"/>
</dbReference>
<comment type="subunit">
    <text evidence="49">Homotetramer.</text>
</comment>
<dbReference type="FunFam" id="2.130.10.10:FF:000043">
    <property type="entry name" value="pre-mRNA-processing factor 19"/>
    <property type="match status" value="1"/>
</dbReference>
<dbReference type="PROSITE" id="PS50192">
    <property type="entry name" value="T_SNARE"/>
    <property type="match status" value="2"/>
</dbReference>
<evidence type="ECO:0000256" key="34">
    <source>
        <dbReference type="ARBA" id="ARBA00023015"/>
    </source>
</evidence>
<dbReference type="InterPro" id="IPR013915">
    <property type="entry name" value="Prp19_cc"/>
</dbReference>
<comment type="catalytic activity">
    <reaction evidence="44">
        <text>GTP + H2O = GDP + phosphate + H(+)</text>
        <dbReference type="Rhea" id="RHEA:19669"/>
        <dbReference type="ChEBI" id="CHEBI:15377"/>
        <dbReference type="ChEBI" id="CHEBI:15378"/>
        <dbReference type="ChEBI" id="CHEBI:37565"/>
        <dbReference type="ChEBI" id="CHEBI:43474"/>
        <dbReference type="ChEBI" id="CHEBI:58189"/>
    </reaction>
    <physiologicalReaction direction="left-to-right" evidence="44">
        <dbReference type="Rhea" id="RHEA:19670"/>
    </physiologicalReaction>
</comment>
<comment type="subcellular location">
    <subcellularLocation>
        <location evidence="4">Endomembrane system</location>
        <topology evidence="4">Peripheral membrane protein</topology>
    </subcellularLocation>
    <subcellularLocation>
        <location evidence="5">Membrane</location>
        <topology evidence="5">Single-pass type IV membrane protein</topology>
    </subcellularLocation>
    <subcellularLocation>
        <location evidence="6">Nucleus envelope</location>
    </subcellularLocation>
</comment>
<gene>
    <name evidence="55" type="primary">Prpf19</name>
    <name evidence="55" type="ORF">GTO96_0003710</name>
</gene>
<evidence type="ECO:0000256" key="21">
    <source>
        <dbReference type="ARBA" id="ARBA00022737"/>
    </source>
</evidence>
<dbReference type="GO" id="GO:0005525">
    <property type="term" value="F:GTP binding"/>
    <property type="evidence" value="ECO:0007669"/>
    <property type="project" value="UniProtKB-KW"/>
</dbReference>
<keyword evidence="37" id="KW-0342">GTP-binding</keyword>
<evidence type="ECO:0000256" key="22">
    <source>
        <dbReference type="ARBA" id="ARBA00022741"/>
    </source>
</evidence>
<dbReference type="SMART" id="SM00397">
    <property type="entry name" value="t_SNARE"/>
    <property type="match status" value="1"/>
</dbReference>
<keyword evidence="15" id="KW-0433">Leucine-rich repeat</keyword>
<dbReference type="InterPro" id="IPR036322">
    <property type="entry name" value="WD40_repeat_dom_sf"/>
</dbReference>
<dbReference type="InterPro" id="IPR010989">
    <property type="entry name" value="SNARE"/>
</dbReference>
<dbReference type="SUPFAM" id="SSF50978">
    <property type="entry name" value="WD40 repeat-like"/>
    <property type="match status" value="1"/>
</dbReference>
<evidence type="ECO:0000256" key="38">
    <source>
        <dbReference type="ARBA" id="ARBA00023136"/>
    </source>
</evidence>
<dbReference type="InterPro" id="IPR015943">
    <property type="entry name" value="WD40/YVTN_repeat-like_dom_sf"/>
</dbReference>
<dbReference type="Gene3D" id="1.20.58.70">
    <property type="match status" value="1"/>
</dbReference>
<evidence type="ECO:0000256" key="40">
    <source>
        <dbReference type="ARBA" id="ARBA00023187"/>
    </source>
</evidence>
<comment type="similarity">
    <text evidence="8 49">Belongs to the WD repeat PRP19 family.</text>
</comment>
<dbReference type="SMART" id="SM00503">
    <property type="entry name" value="SynN"/>
    <property type="match status" value="1"/>
</dbReference>
<keyword evidence="35" id="KW-0175">Coiled coil</keyword>
<dbReference type="PROSITE" id="PS00678">
    <property type="entry name" value="WD_REPEATS_1"/>
    <property type="match status" value="1"/>
</dbReference>
<feature type="repeat" description="WD" evidence="46">
    <location>
        <begin position="280"/>
        <end position="321"/>
    </location>
</feature>
<dbReference type="Pfam" id="PF08606">
    <property type="entry name" value="Prp19"/>
    <property type="match status" value="1"/>
</dbReference>
<keyword evidence="21" id="KW-0677">Repeat</keyword>
<dbReference type="InterPro" id="IPR005225">
    <property type="entry name" value="Small_GTP-bd"/>
</dbReference>
<dbReference type="GO" id="GO:0140680">
    <property type="term" value="F:histone H3K36me/H3K36me2 demethylase activity"/>
    <property type="evidence" value="ECO:0007669"/>
    <property type="project" value="UniProtKB-EC"/>
</dbReference>
<dbReference type="InterPro" id="IPR001810">
    <property type="entry name" value="F-box_dom"/>
</dbReference>
<evidence type="ECO:0000259" key="52">
    <source>
        <dbReference type="PROSITE" id="PS51058"/>
    </source>
</evidence>
<keyword evidence="56" id="KW-1185">Reference proteome</keyword>
<dbReference type="GO" id="GO:0003924">
    <property type="term" value="F:GTPase activity"/>
    <property type="evidence" value="ECO:0007669"/>
    <property type="project" value="InterPro"/>
</dbReference>
<keyword evidence="17 49" id="KW-0808">Transferase</keyword>
<dbReference type="SMART" id="SM00504">
    <property type="entry name" value="Ubox"/>
    <property type="match status" value="1"/>
</dbReference>
<dbReference type="Gene3D" id="2.60.120.650">
    <property type="entry name" value="Cupin"/>
    <property type="match status" value="1"/>
</dbReference>
<evidence type="ECO:0000313" key="56">
    <source>
        <dbReference type="Proteomes" id="UP000886611"/>
    </source>
</evidence>
<dbReference type="InterPro" id="IPR013083">
    <property type="entry name" value="Znf_RING/FYVE/PHD"/>
</dbReference>
<feature type="region of interest" description="Disordered" evidence="50">
    <location>
        <begin position="1610"/>
        <end position="1638"/>
    </location>
</feature>
<evidence type="ECO:0000256" key="15">
    <source>
        <dbReference type="ARBA" id="ARBA00022614"/>
    </source>
</evidence>
<dbReference type="Pfam" id="PF02008">
    <property type="entry name" value="zf-CXXC"/>
    <property type="match status" value="1"/>
</dbReference>
<evidence type="ECO:0000256" key="13">
    <source>
        <dbReference type="ARBA" id="ARBA00022491"/>
    </source>
</evidence>
<keyword evidence="24 47" id="KW-0863">Zinc-finger</keyword>
<dbReference type="CDD" id="cd16656">
    <property type="entry name" value="RING-Ubox_PRP19"/>
    <property type="match status" value="1"/>
</dbReference>
<dbReference type="PROSITE" id="PS51420">
    <property type="entry name" value="RHO"/>
    <property type="match status" value="1"/>
</dbReference>
<keyword evidence="30" id="KW-0223">Dioxygenase</keyword>
<sequence length="2376" mass="266439">MFGWKWISSVGDGWAGDLARMPRRTGEGLMPSPDHVGATALVPLGATVSNEVPEHPCVSPVSNQVFERRLIEKYIAENGTDPVNGQPLSEEQLIDIKVSHPIRPKPPSSTSIPAILKALQDEWDAVMLHSFTLRQQLQTTRQELSHALYQHDAACRVIARLTKEVTAAREALATLKPQAGLAVPQAVPASQPMTVLQDKATVLTTERKKRGKTVPEELVRAEDLSKYRQVASHAGLHSASIPGILALDLCPSDTSKVLTGGADKNVVVFDKNAEHIIATLKGHTKKVTSVVYHPSQTVVFSASPDSTIRIWSVPNSSCIQVVRAHEGPVTGLSLHATGDYLLSASEDQYWAFSDVQTGRILTKVADESSACALTCAQFHPDGLIFGTGTIDSQIKIWDLKERTNVANFPGHSGPITSIAFSENGYYLATSADDSSVKLWDLRKLKNFKTIQLDDNYEVKSLVFDQSGTYLAVAGSDIRIYVCKQWSEVLNFTDNSMLPKGACDHAKDFYRTQRNHHWCGIWTACSLVLVGDGGTGKTTFVKRHLTGEFEKKYVATLGVEVHPLVFHTNRGAIKFNVWDTAGQEKFGGLRDGYYIQAQCAIIMFDVTSRVTYKNVPNWHRDLVRVCENIPIVLCGNKVDIKDRKVKAKSIVFHRKKNLQYYDISAKSNYNFEKPFLWLARKLIGDPNLEFVAMPALAPPEVSMDPTLAAQYEHDLKTRDTDDTDDVEIAVDNVAFMDEFFSQIEEIRSSIDKVDENVTEVKKLYSIILSAPTTDQKTKDDLETLTNDIKKLANSVRNKLKSIERNIEQDEVRSSADLRIRKSQHSVLSRKFVEVMTKYNEAQVDFRERSKGRIQRQLEITGKNTTDEELEEMLESGNPAIFTSGIIDSQISKQALNEIESRHKDILRLESSIKELHDMFVDIAMLVENQGDMLNNIEMNVSQAVDHVAAAKEETKKAVKYQSKARKGSMIDRIESNMDQSVGFVERAVSETKQAVKFKSEARRDYIPTVFERYTANVTSGSQKAEIHLWDTAGQEEYDRLRPLSYTGANVVLICYDVTNPSSYENVLTKWHPEVKHFCRGVPFLLVGCKTDLRKDKIHLRKLRESGSEPITYSQRSGTRRRYQDDGISDDEIEGKRTFDLEDKLLSNNYSANFVHIMEGKDFSIEYIQREGLRTPLVFTNSEGLGLKMPGEDFSVNDVKYFVGFHKIIKPQIHALVFPKFPFNSQYLPLTGSRRMIDVMDVTTQKGIEMSMAQWRRYYETPPEERDKLYNVISLEFSHTKLENLVQRPASVDKIDWVDNMWPRHLKERQRDSTNAIFDMKYPKVQKYCLMSVQGCYTDFHIDFGGTSVWYHVLKGGKVFWLIPPTPQNLELYENWVLSGKQGDIFLGDKALECQRIQLKQGYTFMIPSGWIHAVYTPVDTIVFGGNFLHSFNIPMQLHIYNIEDRTRVPAKFRYPFYYEMCWYVLERYLYSMTKKSFLTVEFQRESLGIGLEPEVNGNLHNGDAFDDGEHEDKSPESGSPEDGGGGGGGGIKDESGNSWIHLTAFELEGLKNLVGKLESLPSNKKCIPAGIQNPDGLLIEMKKLLEEHSNDDLELACTGIPIVKWPKRPPTPLPVGRPKMNIYPTGSRPVRSNLGGGSRSSVSVLRRRRVRCRKCAACTRRECGECNFCRDMKKNGGPGRLKQSCVLRQCLSPGLPLSAVCAACNEGTQDPEEATDLSLTLMECSSCSEIMHPKCIDSEEDSASPASPASADLSASTIDYDKRGLRGSNSESRVGGKLTASHTDGRRRHLLHNAINQNPASAAGQRHRRLTPAQQQYQEYLQQRKRKLHTTTSLELRHKKKRRKAYEVGSRYSRLKILRPLRSREDSSGTASSSLGGSAISRTRMNSSSSKRGRGMSTRSCDRGKNEGVSRYPTKASSARMDSRENLSLRSARFRRRQEQLQSSVPTGATGVPNKQGQVIIQGKENRPNQTQGMSADEECLDSDGDMSTEPTVVIADLGEELERARLKGSYLTVTLQRPPKAFNGSSIVPKLQAIPHCPSGTQGSLRKHPRVIPRLEADNEMDDVQDQDSETYCTGSALNGSPPGASNGGIAMKGISLSSRGIIDDCRDPTMQKEIWMSVFRYLTRKELCDCMAVCKTWYKWCCDKKLWMKIDLSRCRSISPQALSGIIKRQPIMLDLSWTNISKKQLAWLINRLPGLKDLILAGCTWSSISALSTSSCPLLRTLDLRWAEGVKDSQIRDLLTPPGADNRSKLRNMVSFRLAGLEITDATLRLIIRHMPLLARLDISHCTYVTDQSVNLLTAVGSSTRNSLTEINLAGCNKLTDQCLVFLKRISNVTLIDLRGCKGITRRACEQFISDLSINTLYCLSDEKLIQKIG</sequence>
<evidence type="ECO:0000256" key="25">
    <source>
        <dbReference type="ARBA" id="ARBA00022786"/>
    </source>
</evidence>
<dbReference type="PROSITE" id="PS50082">
    <property type="entry name" value="WD_REPEATS_2"/>
    <property type="match status" value="3"/>
</dbReference>
<dbReference type="GO" id="GO:0006913">
    <property type="term" value="P:nucleocytoplasmic transport"/>
    <property type="evidence" value="ECO:0007669"/>
    <property type="project" value="InterPro"/>
</dbReference>
<keyword evidence="32" id="KW-0560">Oxidoreductase</keyword>
<dbReference type="PANTHER" id="PTHR43995">
    <property type="entry name" value="PRE-MRNA-PROCESSING FACTOR 19"/>
    <property type="match status" value="1"/>
</dbReference>
<keyword evidence="16 49" id="KW-0507">mRNA processing</keyword>
<dbReference type="SMART" id="SM00367">
    <property type="entry name" value="LRR_CC"/>
    <property type="match status" value="4"/>
</dbReference>
<dbReference type="GO" id="GO:0003677">
    <property type="term" value="F:DNA binding"/>
    <property type="evidence" value="ECO:0007669"/>
    <property type="project" value="UniProtKB-KW"/>
</dbReference>
<dbReference type="InterPro" id="IPR019787">
    <property type="entry name" value="Znf_PHD-finger"/>
</dbReference>
<keyword evidence="23 49" id="KW-0227">DNA damage</keyword>
<dbReference type="InterPro" id="IPR002041">
    <property type="entry name" value="Ran_GTPase"/>
</dbReference>
<comment type="catalytic activity">
    <reaction evidence="43">
        <text>N(6),N(6)-dimethyl-L-lysyl(36)-[histone H3] + 2 2-oxoglutarate + 2 O2 = L-lysyl(36)-[histone H3] + 2 formaldehyde + 2 succinate + 2 CO2</text>
        <dbReference type="Rhea" id="RHEA:42032"/>
        <dbReference type="Rhea" id="RHEA-COMP:9785"/>
        <dbReference type="Rhea" id="RHEA-COMP:9787"/>
        <dbReference type="ChEBI" id="CHEBI:15379"/>
        <dbReference type="ChEBI" id="CHEBI:16526"/>
        <dbReference type="ChEBI" id="CHEBI:16810"/>
        <dbReference type="ChEBI" id="CHEBI:16842"/>
        <dbReference type="ChEBI" id="CHEBI:29969"/>
        <dbReference type="ChEBI" id="CHEBI:30031"/>
        <dbReference type="ChEBI" id="CHEBI:61976"/>
        <dbReference type="EC" id="1.14.11.27"/>
    </reaction>
</comment>
<feature type="compositionally biased region" description="Low complexity" evidence="50">
    <location>
        <begin position="1867"/>
        <end position="1880"/>
    </location>
</feature>
<comment type="cofactor">
    <cofactor evidence="3">
        <name>Fe(2+)</name>
        <dbReference type="ChEBI" id="CHEBI:29033"/>
    </cofactor>
</comment>
<evidence type="ECO:0000256" key="3">
    <source>
        <dbReference type="ARBA" id="ARBA00001954"/>
    </source>
</evidence>
<comment type="function">
    <text evidence="45">GTPase involved in nucleocytoplasmic transport, participating both to the import and the export from the nucleus of proteins and RNAs. Switches between a cytoplasmic GDP- and a nuclear GTP-bound state by nucleotide exchange and GTP hydrolysis. Nuclear import receptors such as importin beta bind their substrates only in the absence of GTP-bound RAN and release them upon direct interaction with GTP-bound RAN, while export receptors behave in the opposite way. Thereby, RAN controls cargo loading and release by transport receptors in the proper compartment and ensures the directionality of the transport. Interaction with RANBP1 induces a conformation change in the complex formed by XPO1 and RAN that triggers the release of the nuclear export signal of cargo proteins. RAN (GTP-bound form) triggers microtubule assembly at mitotic chromosomes and is required for normal mitotic spindle assembly and chromosome segregation. Required for normal progress through mitosis.</text>
</comment>
<keyword evidence="28" id="KW-0156">Chromatin regulator</keyword>
<dbReference type="GO" id="GO:0006281">
    <property type="term" value="P:DNA repair"/>
    <property type="evidence" value="ECO:0007669"/>
    <property type="project" value="UniProtKB-KW"/>
</dbReference>
<dbReference type="InterPro" id="IPR031186">
    <property type="entry name" value="STX3_SNARE"/>
</dbReference>
<dbReference type="SUPFAM" id="SSF52047">
    <property type="entry name" value="RNI-like"/>
    <property type="match status" value="1"/>
</dbReference>
<dbReference type="FunFam" id="1.20.5.110:FF:000022">
    <property type="entry name" value="Syntaxin 19"/>
    <property type="match status" value="1"/>
</dbReference>
<dbReference type="InterPro" id="IPR000727">
    <property type="entry name" value="T_SNARE_dom"/>
</dbReference>
<dbReference type="SUPFAM" id="SSF57850">
    <property type="entry name" value="RING/U-box"/>
    <property type="match status" value="1"/>
</dbReference>
<evidence type="ECO:0000256" key="7">
    <source>
        <dbReference type="ARBA" id="ARBA00004906"/>
    </source>
</evidence>
<dbReference type="Proteomes" id="UP000886611">
    <property type="component" value="Unassembled WGS sequence"/>
</dbReference>
<dbReference type="GO" id="GO:0008270">
    <property type="term" value="F:zinc ion binding"/>
    <property type="evidence" value="ECO:0007669"/>
    <property type="project" value="UniProtKB-KW"/>
</dbReference>
<comment type="pathway">
    <text evidence="7 49">Protein modification; protein ubiquitination.</text>
</comment>
<dbReference type="Pfam" id="PF12937">
    <property type="entry name" value="F-box-like"/>
    <property type="match status" value="1"/>
</dbReference>
<dbReference type="InterPro" id="IPR001806">
    <property type="entry name" value="Small_GTPase"/>
</dbReference>
<dbReference type="Gene3D" id="2.130.10.10">
    <property type="entry name" value="YVTN repeat-like/Quinoprotein amine dehydrogenase"/>
    <property type="match status" value="1"/>
</dbReference>
<dbReference type="GO" id="GO:0005484">
    <property type="term" value="F:SNAP receptor activity"/>
    <property type="evidence" value="ECO:0007669"/>
    <property type="project" value="InterPro"/>
</dbReference>
<dbReference type="PROSITE" id="PS51418">
    <property type="entry name" value="RAN"/>
    <property type="match status" value="1"/>
</dbReference>
<dbReference type="Pfam" id="PF04564">
    <property type="entry name" value="U-box"/>
    <property type="match status" value="1"/>
</dbReference>
<dbReference type="InterPro" id="IPR003613">
    <property type="entry name" value="Ubox_domain"/>
</dbReference>
<evidence type="ECO:0000256" key="12">
    <source>
        <dbReference type="ARBA" id="ARBA00022448"/>
    </source>
</evidence>
<comment type="cofactor">
    <cofactor evidence="2">
        <name>Mg(2+)</name>
        <dbReference type="ChEBI" id="CHEBI:18420"/>
    </cofactor>
</comment>
<evidence type="ECO:0000256" key="8">
    <source>
        <dbReference type="ARBA" id="ARBA00006388"/>
    </source>
</evidence>
<evidence type="ECO:0000256" key="29">
    <source>
        <dbReference type="ARBA" id="ARBA00022927"/>
    </source>
</evidence>
<dbReference type="SMART" id="SM00176">
    <property type="entry name" value="RAN"/>
    <property type="match status" value="1"/>
</dbReference>
<dbReference type="GO" id="GO:0070534">
    <property type="term" value="P:protein K63-linked ubiquitination"/>
    <property type="evidence" value="ECO:0007669"/>
    <property type="project" value="UniProtKB-UniRule"/>
</dbReference>
<dbReference type="SUPFAM" id="SSF51197">
    <property type="entry name" value="Clavaminate synthase-like"/>
    <property type="match status" value="1"/>
</dbReference>
<evidence type="ECO:0000256" key="17">
    <source>
        <dbReference type="ARBA" id="ARBA00022679"/>
    </source>
</evidence>
<evidence type="ECO:0000256" key="6">
    <source>
        <dbReference type="ARBA" id="ARBA00004259"/>
    </source>
</evidence>
<feature type="domain" description="CXXC-type" evidence="52">
    <location>
        <begin position="1644"/>
        <end position="1690"/>
    </location>
</feature>
<evidence type="ECO:0000256" key="19">
    <source>
        <dbReference type="ARBA" id="ARBA00022723"/>
    </source>
</evidence>
<feature type="region of interest" description="Disordered" evidence="50">
    <location>
        <begin position="1823"/>
        <end position="1925"/>
    </location>
</feature>
<dbReference type="GO" id="GO:0000974">
    <property type="term" value="C:Prp19 complex"/>
    <property type="evidence" value="ECO:0007669"/>
    <property type="project" value="UniProtKB-UniRule"/>
</dbReference>
<dbReference type="CDD" id="cd15881">
    <property type="entry name" value="SNARE_syntaxin3"/>
    <property type="match status" value="1"/>
</dbReference>
<dbReference type="PROSITE" id="PS50231">
    <property type="entry name" value="RICIN_B_LECTIN"/>
    <property type="match status" value="1"/>
</dbReference>
<keyword evidence="29" id="KW-0653">Protein transport</keyword>
<keyword evidence="39" id="KW-0804">Transcription</keyword>
<evidence type="ECO:0000256" key="20">
    <source>
        <dbReference type="ARBA" id="ARBA00022728"/>
    </source>
</evidence>
<evidence type="ECO:0000256" key="30">
    <source>
        <dbReference type="ARBA" id="ARBA00022964"/>
    </source>
</evidence>
<dbReference type="Gene3D" id="3.80.10.10">
    <property type="entry name" value="Ribonuclease Inhibitor"/>
    <property type="match status" value="1"/>
</dbReference>
<evidence type="ECO:0000259" key="53">
    <source>
        <dbReference type="PROSITE" id="PS51184"/>
    </source>
</evidence>
<dbReference type="InterPro" id="IPR006553">
    <property type="entry name" value="Leu-rich_rpt_Cys-con_subtyp"/>
</dbReference>
<dbReference type="SUPFAM" id="SSF47661">
    <property type="entry name" value="t-snare proteins"/>
    <property type="match status" value="1"/>
</dbReference>
<dbReference type="GO" id="GO:0005737">
    <property type="term" value="C:cytoplasm"/>
    <property type="evidence" value="ECO:0007669"/>
    <property type="project" value="TreeGrafter"/>
</dbReference>
<evidence type="ECO:0000256" key="32">
    <source>
        <dbReference type="ARBA" id="ARBA00023002"/>
    </source>
</evidence>
<dbReference type="Pfam" id="PF00804">
    <property type="entry name" value="Syntaxin"/>
    <property type="match status" value="1"/>
</dbReference>
<dbReference type="SMART" id="SM00174">
    <property type="entry name" value="RHO"/>
    <property type="match status" value="1"/>
</dbReference>
<dbReference type="Pfam" id="PF16866">
    <property type="entry name" value="PHD_4"/>
    <property type="match status" value="1"/>
</dbReference>
<dbReference type="SMART" id="SM00320">
    <property type="entry name" value="WD40"/>
    <property type="match status" value="6"/>
</dbReference>
<keyword evidence="33" id="KW-0408">Iron</keyword>
<dbReference type="GO" id="GO:0000398">
    <property type="term" value="P:mRNA splicing, via spliceosome"/>
    <property type="evidence" value="ECO:0007669"/>
    <property type="project" value="InterPro"/>
</dbReference>
<feature type="region of interest" description="Disordered" evidence="50">
    <location>
        <begin position="1966"/>
        <end position="1986"/>
    </location>
</feature>
<dbReference type="SMART" id="SM00175">
    <property type="entry name" value="RAB"/>
    <property type="match status" value="1"/>
</dbReference>
<dbReference type="FunFam" id="3.40.50.300:FF:000131">
    <property type="entry name" value="GTP-binding nuclear protein Ran"/>
    <property type="match status" value="1"/>
</dbReference>
<dbReference type="PANTHER" id="PTHR43995:SF1">
    <property type="entry name" value="PRE-MRNA-PROCESSING FACTOR 19"/>
    <property type="match status" value="1"/>
</dbReference>
<evidence type="ECO:0000256" key="1">
    <source>
        <dbReference type="ARBA" id="ARBA00000900"/>
    </source>
</evidence>
<dbReference type="InterPro" id="IPR006011">
    <property type="entry name" value="Syntaxin_N"/>
</dbReference>
<dbReference type="Pfam" id="PF24814">
    <property type="entry name" value="WD40_Prp19"/>
    <property type="match status" value="1"/>
</dbReference>
<protein>
    <recommendedName>
        <fullName evidence="49">Pre-mRNA-processing factor 19</fullName>
        <ecNumber evidence="49">2.3.2.27</ecNumber>
    </recommendedName>
</protein>
<dbReference type="PROSITE" id="PS51698">
    <property type="entry name" value="U_BOX"/>
    <property type="match status" value="1"/>
</dbReference>
<dbReference type="InterPro" id="IPR003347">
    <property type="entry name" value="JmjC_dom"/>
</dbReference>
<keyword evidence="26" id="KW-0378">Hydrolase</keyword>
<keyword evidence="38" id="KW-0472">Membrane</keyword>
<evidence type="ECO:0000256" key="31">
    <source>
        <dbReference type="ARBA" id="ARBA00022989"/>
    </source>
</evidence>
<keyword evidence="20 49" id="KW-0747">Spliceosome</keyword>
<evidence type="ECO:0000256" key="2">
    <source>
        <dbReference type="ARBA" id="ARBA00001946"/>
    </source>
</evidence>
<comment type="caution">
    <text evidence="55">The sequence shown here is derived from an EMBL/GenBank/DDBJ whole genome shotgun (WGS) entry which is preliminary data.</text>
</comment>
<dbReference type="Pfam" id="PF17811">
    <property type="entry name" value="JHD"/>
    <property type="match status" value="1"/>
</dbReference>
<evidence type="ECO:0000256" key="42">
    <source>
        <dbReference type="ARBA" id="ARBA00023242"/>
    </source>
</evidence>
<dbReference type="Gene3D" id="3.40.50.300">
    <property type="entry name" value="P-loop containing nucleotide triphosphate hydrolases"/>
    <property type="match status" value="2"/>
</dbReference>
<feature type="non-terminal residue" evidence="55">
    <location>
        <position position="1"/>
    </location>
</feature>
<dbReference type="InterPro" id="IPR002857">
    <property type="entry name" value="Znf_CXXC"/>
</dbReference>
<evidence type="ECO:0000256" key="35">
    <source>
        <dbReference type="ARBA" id="ARBA00023054"/>
    </source>
</evidence>
<feature type="repeat" description="WD" evidence="46">
    <location>
        <begin position="408"/>
        <end position="449"/>
    </location>
</feature>
<feature type="region of interest" description="Disordered" evidence="50">
    <location>
        <begin position="1492"/>
        <end position="1532"/>
    </location>
</feature>
<evidence type="ECO:0000256" key="41">
    <source>
        <dbReference type="ARBA" id="ARBA00023204"/>
    </source>
</evidence>
<comment type="catalytic activity">
    <reaction evidence="1 49">
        <text>S-ubiquitinyl-[E2 ubiquitin-conjugating enzyme]-L-cysteine + [acceptor protein]-L-lysine = [E2 ubiquitin-conjugating enzyme]-L-cysteine + N(6)-ubiquitinyl-[acceptor protein]-L-lysine.</text>
        <dbReference type="EC" id="2.3.2.27"/>
    </reaction>
</comment>
<evidence type="ECO:0000256" key="44">
    <source>
        <dbReference type="ARBA" id="ARBA00049117"/>
    </source>
</evidence>
<evidence type="ECO:0000259" key="54">
    <source>
        <dbReference type="PROSITE" id="PS51698"/>
    </source>
</evidence>
<dbReference type="CDD" id="cd22181">
    <property type="entry name" value="F-box_FBXL11"/>
    <property type="match status" value="1"/>
</dbReference>
<feature type="compositionally biased region" description="Gly residues" evidence="50">
    <location>
        <begin position="1520"/>
        <end position="1529"/>
    </location>
</feature>